<comment type="caution">
    <text evidence="6">The sequence shown here is derived from an EMBL/GenBank/DDBJ whole genome shotgun (WGS) entry which is preliminary data.</text>
</comment>
<evidence type="ECO:0000256" key="4">
    <source>
        <dbReference type="ARBA" id="ARBA00022764"/>
    </source>
</evidence>
<reference evidence="6 7" key="1">
    <citation type="submission" date="2024-03" db="EMBL/GenBank/DDBJ databases">
        <title>Human intestinal bacterial collection.</title>
        <authorList>
            <person name="Pauvert C."/>
            <person name="Hitch T.C.A."/>
            <person name="Clavel T."/>
        </authorList>
    </citation>
    <scope>NUCLEOTIDE SEQUENCE [LARGE SCALE GENOMIC DNA]</scope>
    <source>
        <strain evidence="6 7">CLA-JM-H11</strain>
    </source>
</reference>
<evidence type="ECO:0000256" key="5">
    <source>
        <dbReference type="SAM" id="SignalP"/>
    </source>
</evidence>
<evidence type="ECO:0000313" key="6">
    <source>
        <dbReference type="EMBL" id="MEQ2519125.1"/>
    </source>
</evidence>
<keyword evidence="7" id="KW-1185">Reference proteome</keyword>
<accession>A0ABV1GBD3</accession>
<keyword evidence="4" id="KW-0574">Periplasm</keyword>
<dbReference type="PRINTS" id="PR00909">
    <property type="entry name" value="SPERMDNBNDNG"/>
</dbReference>
<evidence type="ECO:0000256" key="1">
    <source>
        <dbReference type="ARBA" id="ARBA00004418"/>
    </source>
</evidence>
<dbReference type="SUPFAM" id="SSF53850">
    <property type="entry name" value="Periplasmic binding protein-like II"/>
    <property type="match status" value="1"/>
</dbReference>
<dbReference type="PIRSF" id="PIRSF019574">
    <property type="entry name" value="Periplasmic_polyamine_BP"/>
    <property type="match status" value="1"/>
</dbReference>
<dbReference type="Gene3D" id="3.40.190.10">
    <property type="entry name" value="Periplasmic binding protein-like II"/>
    <property type="match status" value="2"/>
</dbReference>
<evidence type="ECO:0000256" key="3">
    <source>
        <dbReference type="ARBA" id="ARBA00022729"/>
    </source>
</evidence>
<dbReference type="EMBL" id="JBBMFA010000037">
    <property type="protein sequence ID" value="MEQ2519125.1"/>
    <property type="molecule type" value="Genomic_DNA"/>
</dbReference>
<dbReference type="InterPro" id="IPR006059">
    <property type="entry name" value="SBP"/>
</dbReference>
<dbReference type="RefSeq" id="WP_349214394.1">
    <property type="nucleotide sequence ID" value="NZ_JBBMFA010000037.1"/>
</dbReference>
<dbReference type="CDD" id="cd13590">
    <property type="entry name" value="PBP2_PotD_PotF_like"/>
    <property type="match status" value="1"/>
</dbReference>
<gene>
    <name evidence="6" type="ORF">WMO24_01540</name>
</gene>
<feature type="signal peptide" evidence="5">
    <location>
        <begin position="1"/>
        <end position="24"/>
    </location>
</feature>
<evidence type="ECO:0000313" key="7">
    <source>
        <dbReference type="Proteomes" id="UP001477672"/>
    </source>
</evidence>
<comment type="subcellular location">
    <subcellularLocation>
        <location evidence="1">Periplasm</location>
    </subcellularLocation>
</comment>
<evidence type="ECO:0000256" key="2">
    <source>
        <dbReference type="ARBA" id="ARBA00022448"/>
    </source>
</evidence>
<proteinExistence type="predicted"/>
<sequence length="359" mass="39094">MKKVFALALTGALCLSLLAGCSSAASGSGSATAAAGELNLFAFGEMFPQEVLDDFTQETGIKVNYSTFDTDETMLSRLETSKGGDYDVVIADDYIIKTAIDEGLVSELDKDQIPNLSNVNPVYQGQFFDPEDKYTVPHGAGVMTIVYDPALVGKEITSYEDLWDASLADNLAIIGNYRVIDGMALKLMGESYNVEDPAVIQSAGEKLLELAPNIRAIQDANTQDLLISGEVAAAVMYTSQTYLAKINRSDLEIAYPSEGLGFGLMAQFVPVNAPNKDAAYQFINYLLDPEVSKQCFEYMGYYCTNQAAEELFDDATKELLVLPEDFLSSNDIEMIQPVSAEAEEAHMQVWTEFKSACGQ</sequence>
<feature type="chain" id="PRO_5047182657" evidence="5">
    <location>
        <begin position="25"/>
        <end position="359"/>
    </location>
</feature>
<dbReference type="Proteomes" id="UP001477672">
    <property type="component" value="Unassembled WGS sequence"/>
</dbReference>
<keyword evidence="3 5" id="KW-0732">Signal</keyword>
<dbReference type="Pfam" id="PF13416">
    <property type="entry name" value="SBP_bac_8"/>
    <property type="match status" value="1"/>
</dbReference>
<protein>
    <submittedName>
        <fullName evidence="6">Spermidine/putrescine ABC transporter substrate-binding protein</fullName>
    </submittedName>
</protein>
<keyword evidence="2" id="KW-0813">Transport</keyword>
<dbReference type="PANTHER" id="PTHR30222">
    <property type="entry name" value="SPERMIDINE/PUTRESCINE-BINDING PERIPLASMIC PROTEIN"/>
    <property type="match status" value="1"/>
</dbReference>
<dbReference type="PROSITE" id="PS51257">
    <property type="entry name" value="PROKAR_LIPOPROTEIN"/>
    <property type="match status" value="1"/>
</dbReference>
<dbReference type="InterPro" id="IPR001188">
    <property type="entry name" value="Sperm_putr-bd"/>
</dbReference>
<organism evidence="6 7">
    <name type="scientific">Ruthenibacterium intestinale</name>
    <dbReference type="NCBI Taxonomy" id="3133163"/>
    <lineage>
        <taxon>Bacteria</taxon>
        <taxon>Bacillati</taxon>
        <taxon>Bacillota</taxon>
        <taxon>Clostridia</taxon>
        <taxon>Eubacteriales</taxon>
        <taxon>Oscillospiraceae</taxon>
        <taxon>Ruthenibacterium</taxon>
    </lineage>
</organism>
<dbReference type="PANTHER" id="PTHR30222:SF17">
    <property type="entry name" value="SPERMIDINE_PUTRESCINE-BINDING PERIPLASMIC PROTEIN"/>
    <property type="match status" value="1"/>
</dbReference>
<name>A0ABV1GBD3_9FIRM</name>